<name>A0A363UKP7_9GAMM</name>
<protein>
    <submittedName>
        <fullName evidence="1">Uncharacterized protein</fullName>
    </submittedName>
</protein>
<sequence>MAEVDPDWVNSLEYRYLVAPSLKVCASLAASRNEPWLATDLACMLALYHVISRLLATYSDEWGNLGEASAAHALEKIPDAALAMVMKEAEFAPEVVAECMDAVHRAYAMLREQTVIPDEEPMLNAAWRAMTASDEVSAEALIGAVAGNVVQAIDEWEQHRTQQ</sequence>
<dbReference type="AlphaFoldDB" id="A0A363UKP7"/>
<reference evidence="1 2" key="1">
    <citation type="submission" date="2018-05" db="EMBL/GenBank/DDBJ databases">
        <title>Abyssibacter profundi OUC007T gen. nov., sp. nov, a marine bacterium isolated from seawater of the Mariana Trench.</title>
        <authorList>
            <person name="Zhou S."/>
        </authorList>
    </citation>
    <scope>NUCLEOTIDE SEQUENCE [LARGE SCALE GENOMIC DNA]</scope>
    <source>
        <strain evidence="1 2">OUC007</strain>
    </source>
</reference>
<dbReference type="Proteomes" id="UP000251800">
    <property type="component" value="Unassembled WGS sequence"/>
</dbReference>
<proteinExistence type="predicted"/>
<keyword evidence="2" id="KW-1185">Reference proteome</keyword>
<evidence type="ECO:0000313" key="2">
    <source>
        <dbReference type="Proteomes" id="UP000251800"/>
    </source>
</evidence>
<gene>
    <name evidence="1" type="ORF">DEH80_09065</name>
</gene>
<accession>A0A363UKP7</accession>
<comment type="caution">
    <text evidence="1">The sequence shown here is derived from an EMBL/GenBank/DDBJ whole genome shotgun (WGS) entry which is preliminary data.</text>
</comment>
<evidence type="ECO:0000313" key="1">
    <source>
        <dbReference type="EMBL" id="PWN55967.1"/>
    </source>
</evidence>
<dbReference type="EMBL" id="QEQK01000007">
    <property type="protein sequence ID" value="PWN55967.1"/>
    <property type="molecule type" value="Genomic_DNA"/>
</dbReference>
<dbReference type="RefSeq" id="WP_109720182.1">
    <property type="nucleotide sequence ID" value="NZ_QEQK01000007.1"/>
</dbReference>
<organism evidence="1 2">
    <name type="scientific">Abyssibacter profundi</name>
    <dbReference type="NCBI Taxonomy" id="2182787"/>
    <lineage>
        <taxon>Bacteria</taxon>
        <taxon>Pseudomonadati</taxon>
        <taxon>Pseudomonadota</taxon>
        <taxon>Gammaproteobacteria</taxon>
        <taxon>Chromatiales</taxon>
        <taxon>Oceanococcaceae</taxon>
        <taxon>Abyssibacter</taxon>
    </lineage>
</organism>